<dbReference type="PANTHER" id="PTHR13874">
    <property type="entry name" value="ENDOTHELIN"/>
    <property type="match status" value="1"/>
</dbReference>
<dbReference type="Pfam" id="PF00322">
    <property type="entry name" value="Endothelin"/>
    <property type="match status" value="1"/>
</dbReference>
<dbReference type="PROSITE" id="PS00270">
    <property type="entry name" value="ENDOTHELIN"/>
    <property type="match status" value="1"/>
</dbReference>
<dbReference type="InterPro" id="IPR020475">
    <property type="entry name" value="Endothelin"/>
</dbReference>
<sequence length="207" mass="23617">MYRNAIVLIKVYSYSGFSSFRQDTLVKNTAKDLTRISRATPKQVGEAELKPEACYFCQLLKPHRRAKRCTCYSYKDKECVYYCHLDIIWINTPERTVPYGLSNYRGSQRVRRSAEGSVGGAVQHDRPLEHSKANIHSSAGLLLHSSVPTLGESPQRKGSRLSKRKAVRIPLLRGRIKEQREEKTIFNGILTLSTLKHYITAPKLTHL</sequence>
<feature type="domain" description="Endothelin-like toxin" evidence="11">
    <location>
        <begin position="68"/>
        <end position="89"/>
    </location>
</feature>
<evidence type="ECO:0000313" key="12">
    <source>
        <dbReference type="EMBL" id="KAI2659500.1"/>
    </source>
</evidence>
<evidence type="ECO:0000256" key="3">
    <source>
        <dbReference type="ARBA" id="ARBA00010959"/>
    </source>
</evidence>
<comment type="function">
    <text evidence="1">Endothelins are endothelium-derived vasoconstrictor peptides.</text>
</comment>
<dbReference type="SMART" id="SM00272">
    <property type="entry name" value="END"/>
    <property type="match status" value="1"/>
</dbReference>
<keyword evidence="8" id="KW-0839">Vasoconstrictor</keyword>
<keyword evidence="13" id="KW-1185">Reference proteome</keyword>
<keyword evidence="7" id="KW-1015">Disulfide bond</keyword>
<evidence type="ECO:0000256" key="4">
    <source>
        <dbReference type="ARBA" id="ARBA00022525"/>
    </source>
</evidence>
<proteinExistence type="inferred from homology"/>
<comment type="caution">
    <text evidence="12">The sequence shown here is derived from an EMBL/GenBank/DDBJ whole genome shotgun (WGS) entry which is preliminary data.</text>
</comment>
<dbReference type="InterPro" id="IPR019764">
    <property type="entry name" value="Endothelin_toxin_CS"/>
</dbReference>
<evidence type="ECO:0000256" key="1">
    <source>
        <dbReference type="ARBA" id="ARBA00003023"/>
    </source>
</evidence>
<comment type="subcellular location">
    <subcellularLocation>
        <location evidence="2">Secreted</location>
    </subcellularLocation>
</comment>
<dbReference type="EMBL" id="JACTAM010000011">
    <property type="protein sequence ID" value="KAI2659500.1"/>
    <property type="molecule type" value="Genomic_DNA"/>
</dbReference>
<organism evidence="12 13">
    <name type="scientific">Labeo rohita</name>
    <name type="common">Indian major carp</name>
    <name type="synonym">Cyprinus rohita</name>
    <dbReference type="NCBI Taxonomy" id="84645"/>
    <lineage>
        <taxon>Eukaryota</taxon>
        <taxon>Metazoa</taxon>
        <taxon>Chordata</taxon>
        <taxon>Craniata</taxon>
        <taxon>Vertebrata</taxon>
        <taxon>Euteleostomi</taxon>
        <taxon>Actinopterygii</taxon>
        <taxon>Neopterygii</taxon>
        <taxon>Teleostei</taxon>
        <taxon>Ostariophysi</taxon>
        <taxon>Cypriniformes</taxon>
        <taxon>Cyprinidae</taxon>
        <taxon>Labeoninae</taxon>
        <taxon>Labeonini</taxon>
        <taxon>Labeo</taxon>
    </lineage>
</organism>
<dbReference type="InterPro" id="IPR001928">
    <property type="entry name" value="Endothln-like_toxin"/>
</dbReference>
<evidence type="ECO:0000256" key="6">
    <source>
        <dbReference type="ARBA" id="ARBA00022858"/>
    </source>
</evidence>
<evidence type="ECO:0000256" key="2">
    <source>
        <dbReference type="ARBA" id="ARBA00004613"/>
    </source>
</evidence>
<accession>A0ABQ8M9D8</accession>
<evidence type="ECO:0000259" key="11">
    <source>
        <dbReference type="SMART" id="SM00272"/>
    </source>
</evidence>
<reference evidence="12 13" key="1">
    <citation type="submission" date="2022-01" db="EMBL/GenBank/DDBJ databases">
        <title>A high-quality chromosome-level genome assembly of rohu carp, Labeo rohita.</title>
        <authorList>
            <person name="Arick M.A. II"/>
            <person name="Hsu C.-Y."/>
            <person name="Magbanua Z."/>
            <person name="Pechanova O."/>
            <person name="Grover C."/>
            <person name="Miller E."/>
            <person name="Thrash A."/>
            <person name="Ezzel L."/>
            <person name="Alam S."/>
            <person name="Benzie J."/>
            <person name="Hamilton M."/>
            <person name="Karsi A."/>
            <person name="Lawrence M.L."/>
            <person name="Peterson D.G."/>
        </authorList>
    </citation>
    <scope>NUCLEOTIDE SEQUENCE [LARGE SCALE GENOMIC DNA]</scope>
    <source>
        <strain evidence="13">BAU-BD-2019</strain>
        <tissue evidence="12">Blood</tissue>
    </source>
</reference>
<comment type="similarity">
    <text evidence="3">Belongs to the endothelin/sarafotoxin family.</text>
</comment>
<evidence type="ECO:0000256" key="5">
    <source>
        <dbReference type="ARBA" id="ARBA00022729"/>
    </source>
</evidence>
<protein>
    <recommendedName>
        <fullName evidence="9">Endothelin-3</fullName>
    </recommendedName>
    <alternativeName>
        <fullName evidence="10">Preproendothelin-3</fullName>
    </alternativeName>
</protein>
<evidence type="ECO:0000313" key="13">
    <source>
        <dbReference type="Proteomes" id="UP000830375"/>
    </source>
</evidence>
<evidence type="ECO:0000256" key="8">
    <source>
        <dbReference type="ARBA" id="ARBA00023322"/>
    </source>
</evidence>
<dbReference type="PANTHER" id="PTHR13874:SF11">
    <property type="entry name" value="ENDOTHELIN-3"/>
    <property type="match status" value="1"/>
</dbReference>
<keyword evidence="4" id="KW-0964">Secreted</keyword>
<keyword evidence="5" id="KW-0732">Signal</keyword>
<evidence type="ECO:0000256" key="10">
    <source>
        <dbReference type="ARBA" id="ARBA00041850"/>
    </source>
</evidence>
<keyword evidence="6" id="KW-0838">Vasoactive</keyword>
<evidence type="ECO:0000256" key="7">
    <source>
        <dbReference type="ARBA" id="ARBA00023157"/>
    </source>
</evidence>
<evidence type="ECO:0000256" key="9">
    <source>
        <dbReference type="ARBA" id="ARBA00040198"/>
    </source>
</evidence>
<dbReference type="PRINTS" id="PR00365">
    <property type="entry name" value="ENDOTHELIN"/>
</dbReference>
<name>A0ABQ8M9D8_LABRO</name>
<dbReference type="Proteomes" id="UP000830375">
    <property type="component" value="Unassembled WGS sequence"/>
</dbReference>
<gene>
    <name evidence="12" type="ORF">H4Q32_029034</name>
</gene>